<feature type="region of interest" description="Disordered" evidence="1">
    <location>
        <begin position="1"/>
        <end position="42"/>
    </location>
</feature>
<dbReference type="InterPro" id="IPR043502">
    <property type="entry name" value="DNA/RNA_pol_sf"/>
</dbReference>
<proteinExistence type="predicted"/>
<accession>A0ABM2YHT8</accession>
<evidence type="ECO:0000313" key="3">
    <source>
        <dbReference type="RefSeq" id="XP_040930109.1"/>
    </source>
</evidence>
<reference evidence="2" key="1">
    <citation type="journal article" date="2020" name="Nat. Genet.">
        <title>Genomic diversifications of five Gossypium allopolyploid species and their impact on cotton improvement.</title>
        <authorList>
            <person name="Chen Z.J."/>
            <person name="Sreedasyam A."/>
            <person name="Ando A."/>
            <person name="Song Q."/>
            <person name="De Santiago L.M."/>
            <person name="Hulse-Kemp A.M."/>
            <person name="Ding M."/>
            <person name="Ye W."/>
            <person name="Kirkbride R.C."/>
            <person name="Jenkins J."/>
            <person name="Plott C."/>
            <person name="Lovell J."/>
            <person name="Lin Y.M."/>
            <person name="Vaughn R."/>
            <person name="Liu B."/>
            <person name="Simpson S."/>
            <person name="Scheffler B.E."/>
            <person name="Wen L."/>
            <person name="Saski C.A."/>
            <person name="Grover C.E."/>
            <person name="Hu G."/>
            <person name="Conover J.L."/>
            <person name="Carlson J.W."/>
            <person name="Shu S."/>
            <person name="Boston L.B."/>
            <person name="Williams M."/>
            <person name="Peterson D.G."/>
            <person name="McGee K."/>
            <person name="Jones D.C."/>
            <person name="Wendel J.F."/>
            <person name="Stelly D.M."/>
            <person name="Grimwood J."/>
            <person name="Schmutz J."/>
        </authorList>
    </citation>
    <scope>NUCLEOTIDE SEQUENCE [LARGE SCALE GENOMIC DNA]</scope>
    <source>
        <strain evidence="2">cv. TM-1</strain>
    </source>
</reference>
<name>A0ABM2YHT8_GOSHI</name>
<organism evidence="2 3">
    <name type="scientific">Gossypium hirsutum</name>
    <name type="common">Upland cotton</name>
    <name type="synonym">Gossypium mexicanum</name>
    <dbReference type="NCBI Taxonomy" id="3635"/>
    <lineage>
        <taxon>Eukaryota</taxon>
        <taxon>Viridiplantae</taxon>
        <taxon>Streptophyta</taxon>
        <taxon>Embryophyta</taxon>
        <taxon>Tracheophyta</taxon>
        <taxon>Spermatophyta</taxon>
        <taxon>Magnoliopsida</taxon>
        <taxon>eudicotyledons</taxon>
        <taxon>Gunneridae</taxon>
        <taxon>Pentapetalae</taxon>
        <taxon>rosids</taxon>
        <taxon>malvids</taxon>
        <taxon>Malvales</taxon>
        <taxon>Malvaceae</taxon>
        <taxon>Malvoideae</taxon>
        <taxon>Gossypium</taxon>
    </lineage>
</organism>
<dbReference type="Proteomes" id="UP000818029">
    <property type="component" value="Chromosome A07"/>
</dbReference>
<dbReference type="RefSeq" id="XP_040930109.1">
    <property type="nucleotide sequence ID" value="XM_041074175.1"/>
</dbReference>
<gene>
    <name evidence="3" type="primary">LOC121203727</name>
</gene>
<sequence length="243" mass="27155">MEPDEKNKMQGTRSNSATTRGRPPRNTGGRRGNQRWTSNMVGRSETRAPVRAYAIRAREEASSSNVITRTFTLYSTSVLALIDPSSTHSYLCETLASSKTLPVEFLFSGGFDAITLDKFDIILGMDWLTEHDAVGYEAYLSYVLDSKVSERKLETVPVVCEYPEVFPKELLGLPPIREVEFGIELVSGMTPISIAPYHIAPTKLKELKAQLQELTDRGFARPSFSPWGAPVLKVELLHMLRDN</sequence>
<dbReference type="InterPro" id="IPR032567">
    <property type="entry name" value="RTL1-rel"/>
</dbReference>
<dbReference type="PANTHER" id="PTHR15503">
    <property type="entry name" value="LDOC1 RELATED"/>
    <property type="match status" value="1"/>
</dbReference>
<dbReference type="PANTHER" id="PTHR15503:SF45">
    <property type="entry name" value="RNA-DIRECTED DNA POLYMERASE HOMOLOG"/>
    <property type="match status" value="1"/>
</dbReference>
<evidence type="ECO:0008006" key="4">
    <source>
        <dbReference type="Google" id="ProtNLM"/>
    </source>
</evidence>
<evidence type="ECO:0000256" key="1">
    <source>
        <dbReference type="SAM" id="MobiDB-lite"/>
    </source>
</evidence>
<dbReference type="SUPFAM" id="SSF56672">
    <property type="entry name" value="DNA/RNA polymerases"/>
    <property type="match status" value="1"/>
</dbReference>
<dbReference type="Pfam" id="PF08284">
    <property type="entry name" value="RVP_2"/>
    <property type="match status" value="1"/>
</dbReference>
<dbReference type="Gene3D" id="3.10.10.10">
    <property type="entry name" value="HIV Type 1 Reverse Transcriptase, subunit A, domain 1"/>
    <property type="match status" value="1"/>
</dbReference>
<reference evidence="3" key="2">
    <citation type="submission" date="2025-08" db="UniProtKB">
        <authorList>
            <consortium name="RefSeq"/>
        </authorList>
    </citation>
    <scope>IDENTIFICATION</scope>
</reference>
<protein>
    <recommendedName>
        <fullName evidence="4">RVP_2 domain-containing protein</fullName>
    </recommendedName>
</protein>
<keyword evidence="2" id="KW-1185">Reference proteome</keyword>
<feature type="compositionally biased region" description="Low complexity" evidence="1">
    <location>
        <begin position="18"/>
        <end position="27"/>
    </location>
</feature>
<evidence type="ECO:0000313" key="2">
    <source>
        <dbReference type="Proteomes" id="UP000818029"/>
    </source>
</evidence>
<dbReference type="GeneID" id="121203727"/>